<dbReference type="InterPro" id="IPR029033">
    <property type="entry name" value="His_PPase_superfam"/>
</dbReference>
<feature type="compositionally biased region" description="Basic and acidic residues" evidence="1">
    <location>
        <begin position="283"/>
        <end position="299"/>
    </location>
</feature>
<evidence type="ECO:0000256" key="1">
    <source>
        <dbReference type="SAM" id="MobiDB-lite"/>
    </source>
</evidence>
<feature type="non-terminal residue" evidence="2">
    <location>
        <position position="1"/>
    </location>
</feature>
<feature type="region of interest" description="Disordered" evidence="1">
    <location>
        <begin position="283"/>
        <end position="347"/>
    </location>
</feature>
<comment type="caution">
    <text evidence="2">The sequence shown here is derived from an EMBL/GenBank/DDBJ whole genome shotgun (WGS) entry which is preliminary data.</text>
</comment>
<dbReference type="PANTHER" id="PTHR10606">
    <property type="entry name" value="6-PHOSPHOFRUCTO-2-KINASE/FRUCTOSE-2,6-BISPHOSPHATASE"/>
    <property type="match status" value="1"/>
</dbReference>
<protein>
    <recommendedName>
        <fullName evidence="4">Fructose-2,6-bisphosphatase</fullName>
    </recommendedName>
</protein>
<evidence type="ECO:0008006" key="4">
    <source>
        <dbReference type="Google" id="ProtNLM"/>
    </source>
</evidence>
<evidence type="ECO:0000313" key="3">
    <source>
        <dbReference type="Proteomes" id="UP001165060"/>
    </source>
</evidence>
<dbReference type="InterPro" id="IPR027417">
    <property type="entry name" value="P-loop_NTPase"/>
</dbReference>
<name>A0ABQ6MH76_9STRA</name>
<dbReference type="EMBL" id="BRYB01005578">
    <property type="protein sequence ID" value="GMI26235.1"/>
    <property type="molecule type" value="Genomic_DNA"/>
</dbReference>
<dbReference type="InterPro" id="IPR013078">
    <property type="entry name" value="His_Pase_superF_clade-1"/>
</dbReference>
<sequence>PPPPPPSRYETIDDDSTSYIKIFNLSAKLLANQIFGRMSKSIIPCLMAWNVGARPIWLCRAGETTNESSRSHGKSSTSAKLNRNGHAFRARLAEFVEERTREFWEKQVGGQHHYLASRYRRENVGVISTTGISSSGDKGVKIMTSTMPRAVDTALGNEHFKVEQYSNLNPLDKGDFSGMEMDDIEESDPDWYAMLKEDPYSTRFPGGESYEDLVQRLESSVVDMEQQVAPVLVVSHVSVLQCLVAYFRGSPVRECTSIAFPMDTVVELLPEKGGGWKEQRHLLTERSGDDADARSRADTGDNTEGEGSVEHPIWGDTPRMARNTTGGSVGSDTSGASPANKLPRPTS</sequence>
<dbReference type="InterPro" id="IPR003094">
    <property type="entry name" value="6Pfruct_kin"/>
</dbReference>
<dbReference type="Gene3D" id="3.40.50.1240">
    <property type="entry name" value="Phosphoglycerate mutase-like"/>
    <property type="match status" value="1"/>
</dbReference>
<dbReference type="Pfam" id="PF00300">
    <property type="entry name" value="His_Phos_1"/>
    <property type="match status" value="1"/>
</dbReference>
<evidence type="ECO:0000313" key="2">
    <source>
        <dbReference type="EMBL" id="GMI26235.1"/>
    </source>
</evidence>
<dbReference type="PANTHER" id="PTHR10606:SF49">
    <property type="entry name" value="6-PHOSPHOFRUCTO-2-KINASE DOMAIN-CONTAINING PROTEIN"/>
    <property type="match status" value="1"/>
</dbReference>
<feature type="compositionally biased region" description="Low complexity" evidence="1">
    <location>
        <begin position="324"/>
        <end position="337"/>
    </location>
</feature>
<proteinExistence type="predicted"/>
<dbReference type="Gene3D" id="3.40.50.300">
    <property type="entry name" value="P-loop containing nucleotide triphosphate hydrolases"/>
    <property type="match status" value="1"/>
</dbReference>
<gene>
    <name evidence="2" type="ORF">TeGR_g9166</name>
</gene>
<reference evidence="2 3" key="1">
    <citation type="journal article" date="2023" name="Commun. Biol.">
        <title>Genome analysis of Parmales, the sister group of diatoms, reveals the evolutionary specialization of diatoms from phago-mixotrophs to photoautotrophs.</title>
        <authorList>
            <person name="Ban H."/>
            <person name="Sato S."/>
            <person name="Yoshikawa S."/>
            <person name="Yamada K."/>
            <person name="Nakamura Y."/>
            <person name="Ichinomiya M."/>
            <person name="Sato N."/>
            <person name="Blanc-Mathieu R."/>
            <person name="Endo H."/>
            <person name="Kuwata A."/>
            <person name="Ogata H."/>
        </authorList>
    </citation>
    <scope>NUCLEOTIDE SEQUENCE [LARGE SCALE GENOMIC DNA]</scope>
</reference>
<dbReference type="SMART" id="SM00855">
    <property type="entry name" value="PGAM"/>
    <property type="match status" value="1"/>
</dbReference>
<accession>A0ABQ6MH76</accession>
<dbReference type="SUPFAM" id="SSF53254">
    <property type="entry name" value="Phosphoglycerate mutase-like"/>
    <property type="match status" value="1"/>
</dbReference>
<dbReference type="Proteomes" id="UP001165060">
    <property type="component" value="Unassembled WGS sequence"/>
</dbReference>
<keyword evidence="3" id="KW-1185">Reference proteome</keyword>
<organism evidence="2 3">
    <name type="scientific">Tetraparma gracilis</name>
    <dbReference type="NCBI Taxonomy" id="2962635"/>
    <lineage>
        <taxon>Eukaryota</taxon>
        <taxon>Sar</taxon>
        <taxon>Stramenopiles</taxon>
        <taxon>Ochrophyta</taxon>
        <taxon>Bolidophyceae</taxon>
        <taxon>Parmales</taxon>
        <taxon>Triparmaceae</taxon>
        <taxon>Tetraparma</taxon>
    </lineage>
</organism>